<keyword evidence="2" id="KW-1185">Reference proteome</keyword>
<dbReference type="Proteomes" id="UP001295684">
    <property type="component" value="Unassembled WGS sequence"/>
</dbReference>
<sequence>MEKKNFADLNLTEEEKKLINKRSPQLNNKTFNSNILFARANISTTEVVQMTLDKDAVEYITKLNECLEQGESQILPCIMRLNCSYSLTKYAQCVVQYPKGMESLCLNYKHDIEKCYQRPIRNAKLAIFSDLIESSSIS</sequence>
<gene>
    <name evidence="1" type="ORF">ECRASSUSDP1_LOCUS24448</name>
</gene>
<evidence type="ECO:0000313" key="2">
    <source>
        <dbReference type="Proteomes" id="UP001295684"/>
    </source>
</evidence>
<protein>
    <submittedName>
        <fullName evidence="1">Uncharacterized protein</fullName>
    </submittedName>
</protein>
<dbReference type="EMBL" id="CAMPGE010025176">
    <property type="protein sequence ID" value="CAI2382957.1"/>
    <property type="molecule type" value="Genomic_DNA"/>
</dbReference>
<organism evidence="1 2">
    <name type="scientific">Euplotes crassus</name>
    <dbReference type="NCBI Taxonomy" id="5936"/>
    <lineage>
        <taxon>Eukaryota</taxon>
        <taxon>Sar</taxon>
        <taxon>Alveolata</taxon>
        <taxon>Ciliophora</taxon>
        <taxon>Intramacronucleata</taxon>
        <taxon>Spirotrichea</taxon>
        <taxon>Hypotrichia</taxon>
        <taxon>Euplotida</taxon>
        <taxon>Euplotidae</taxon>
        <taxon>Moneuplotes</taxon>
    </lineage>
</organism>
<proteinExistence type="predicted"/>
<reference evidence="1" key="1">
    <citation type="submission" date="2023-07" db="EMBL/GenBank/DDBJ databases">
        <authorList>
            <consortium name="AG Swart"/>
            <person name="Singh M."/>
            <person name="Singh A."/>
            <person name="Seah K."/>
            <person name="Emmerich C."/>
        </authorList>
    </citation>
    <scope>NUCLEOTIDE SEQUENCE</scope>
    <source>
        <strain evidence="1">DP1</strain>
    </source>
</reference>
<evidence type="ECO:0000313" key="1">
    <source>
        <dbReference type="EMBL" id="CAI2382957.1"/>
    </source>
</evidence>
<dbReference type="AlphaFoldDB" id="A0AAD2D6X5"/>
<accession>A0AAD2D6X5</accession>
<name>A0AAD2D6X5_EUPCR</name>
<comment type="caution">
    <text evidence="1">The sequence shown here is derived from an EMBL/GenBank/DDBJ whole genome shotgun (WGS) entry which is preliminary data.</text>
</comment>